<comment type="caution">
    <text evidence="1">The sequence shown here is derived from an EMBL/GenBank/DDBJ whole genome shotgun (WGS) entry which is preliminary data.</text>
</comment>
<protein>
    <recommendedName>
        <fullName evidence="2">Regulatory protein Spx</fullName>
    </recommendedName>
</protein>
<dbReference type="InterPro" id="IPR036249">
    <property type="entry name" value="Thioredoxin-like_sf"/>
</dbReference>
<dbReference type="Gene3D" id="3.40.30.10">
    <property type="entry name" value="Glutaredoxin"/>
    <property type="match status" value="1"/>
</dbReference>
<dbReference type="InterPro" id="IPR006660">
    <property type="entry name" value="Arsenate_reductase-like"/>
</dbReference>
<proteinExistence type="predicted"/>
<name>A0A644ZTL2_9ZZZZ</name>
<gene>
    <name evidence="1" type="ORF">SDC9_89904</name>
</gene>
<reference evidence="1" key="1">
    <citation type="submission" date="2019-08" db="EMBL/GenBank/DDBJ databases">
        <authorList>
            <person name="Kucharzyk K."/>
            <person name="Murdoch R.W."/>
            <person name="Higgins S."/>
            <person name="Loffler F."/>
        </authorList>
    </citation>
    <scope>NUCLEOTIDE SEQUENCE</scope>
</reference>
<dbReference type="PANTHER" id="PTHR30041:SF8">
    <property type="entry name" value="PROTEIN YFFB"/>
    <property type="match status" value="1"/>
</dbReference>
<sequence>MKKIYEESGHELKKFFNTSGIKYRELGLKEVLKTASEDEMLDILVSDGKLIKRPLLVDNKKVLIGFKENEYKENLL</sequence>
<accession>A0A644ZTL2</accession>
<dbReference type="PANTHER" id="PTHR30041">
    <property type="entry name" value="ARSENATE REDUCTASE"/>
    <property type="match status" value="1"/>
</dbReference>
<evidence type="ECO:0000313" key="1">
    <source>
        <dbReference type="EMBL" id="MPM43231.1"/>
    </source>
</evidence>
<dbReference type="PROSITE" id="PS51353">
    <property type="entry name" value="ARSC"/>
    <property type="match status" value="1"/>
</dbReference>
<dbReference type="Pfam" id="PF03960">
    <property type="entry name" value="ArsC"/>
    <property type="match status" value="1"/>
</dbReference>
<dbReference type="EMBL" id="VSSQ01010022">
    <property type="protein sequence ID" value="MPM43231.1"/>
    <property type="molecule type" value="Genomic_DNA"/>
</dbReference>
<dbReference type="AlphaFoldDB" id="A0A644ZTL2"/>
<dbReference type="SUPFAM" id="SSF52833">
    <property type="entry name" value="Thioredoxin-like"/>
    <property type="match status" value="1"/>
</dbReference>
<organism evidence="1">
    <name type="scientific">bioreactor metagenome</name>
    <dbReference type="NCBI Taxonomy" id="1076179"/>
    <lineage>
        <taxon>unclassified sequences</taxon>
        <taxon>metagenomes</taxon>
        <taxon>ecological metagenomes</taxon>
    </lineage>
</organism>
<evidence type="ECO:0008006" key="2">
    <source>
        <dbReference type="Google" id="ProtNLM"/>
    </source>
</evidence>